<accession>A0A5Q2RH52</accession>
<evidence type="ECO:0000256" key="1">
    <source>
        <dbReference type="SAM" id="Phobius"/>
    </source>
</evidence>
<name>A0A5Q2RH52_9ACTN</name>
<keyword evidence="1" id="KW-0812">Transmembrane</keyword>
<feature type="transmembrane region" description="Helical" evidence="1">
    <location>
        <begin position="102"/>
        <end position="120"/>
    </location>
</feature>
<sequence>MIDFGLVVSLIAAIGAPALLAIRWASYDDWGSNFLDDVTVPLLVGLVTGRLVTLALDDPNSIGSLSDMLVIRSGVEFWPGVAAAAGVVAWQANRAHRSPLERLAALAPLALVGYAAYEATCVFRDGCLGPVSPVGLRPPGLQTTMLPVGWLMAAATLAGAVIVHRLQDRVRPTVVVATAAAIVAAVRSLGSVWLPHVGDGMTRQHQTSIAVLLVATAALVAAASRSVGPTEPAVPDG</sequence>
<dbReference type="AlphaFoldDB" id="A0A5Q2RH52"/>
<keyword evidence="3" id="KW-1185">Reference proteome</keyword>
<protein>
    <recommendedName>
        <fullName evidence="4">Prolipoprotein diacylglyceryl transferase</fullName>
    </recommendedName>
</protein>
<reference evidence="2 3" key="1">
    <citation type="submission" date="2019-11" db="EMBL/GenBank/DDBJ databases">
        <authorList>
            <person name="He Y."/>
        </authorList>
    </citation>
    <scope>NUCLEOTIDE SEQUENCE [LARGE SCALE GENOMIC DNA]</scope>
    <source>
        <strain evidence="2 3">SCSIO 58843</strain>
    </source>
</reference>
<feature type="transmembrane region" description="Helical" evidence="1">
    <location>
        <begin position="6"/>
        <end position="26"/>
    </location>
</feature>
<gene>
    <name evidence="2" type="ORF">GH723_03125</name>
</gene>
<proteinExistence type="predicted"/>
<dbReference type="Proteomes" id="UP000334019">
    <property type="component" value="Chromosome"/>
</dbReference>
<evidence type="ECO:0008006" key="4">
    <source>
        <dbReference type="Google" id="ProtNLM"/>
    </source>
</evidence>
<feature type="transmembrane region" description="Helical" evidence="1">
    <location>
        <begin position="174"/>
        <end position="194"/>
    </location>
</feature>
<feature type="transmembrane region" description="Helical" evidence="1">
    <location>
        <begin position="140"/>
        <end position="162"/>
    </location>
</feature>
<feature type="transmembrane region" description="Helical" evidence="1">
    <location>
        <begin position="206"/>
        <end position="223"/>
    </location>
</feature>
<evidence type="ECO:0000313" key="2">
    <source>
        <dbReference type="EMBL" id="QGG94172.1"/>
    </source>
</evidence>
<organism evidence="2 3">
    <name type="scientific">Actinomarinicola tropica</name>
    <dbReference type="NCBI Taxonomy" id="2789776"/>
    <lineage>
        <taxon>Bacteria</taxon>
        <taxon>Bacillati</taxon>
        <taxon>Actinomycetota</taxon>
        <taxon>Acidimicrobiia</taxon>
        <taxon>Acidimicrobiales</taxon>
        <taxon>Iamiaceae</taxon>
        <taxon>Actinomarinicola</taxon>
    </lineage>
</organism>
<keyword evidence="1" id="KW-0472">Membrane</keyword>
<evidence type="ECO:0000313" key="3">
    <source>
        <dbReference type="Proteomes" id="UP000334019"/>
    </source>
</evidence>
<keyword evidence="1" id="KW-1133">Transmembrane helix</keyword>
<dbReference type="RefSeq" id="WP_153758278.1">
    <property type="nucleotide sequence ID" value="NZ_CP045851.1"/>
</dbReference>
<feature type="transmembrane region" description="Helical" evidence="1">
    <location>
        <begin position="68"/>
        <end position="90"/>
    </location>
</feature>
<dbReference type="EMBL" id="CP045851">
    <property type="protein sequence ID" value="QGG94172.1"/>
    <property type="molecule type" value="Genomic_DNA"/>
</dbReference>
<dbReference type="KEGG" id="atq:GH723_03125"/>